<evidence type="ECO:0000313" key="6">
    <source>
        <dbReference type="Proteomes" id="UP000287651"/>
    </source>
</evidence>
<name>A0A426Y9I3_ENSVE</name>
<dbReference type="GO" id="GO:0005874">
    <property type="term" value="C:microtubule"/>
    <property type="evidence" value="ECO:0007669"/>
    <property type="project" value="UniProtKB-KW"/>
</dbReference>
<keyword evidence="3" id="KW-0175">Coiled coil</keyword>
<dbReference type="GO" id="GO:0008017">
    <property type="term" value="F:microtubule binding"/>
    <property type="evidence" value="ECO:0007669"/>
    <property type="project" value="InterPro"/>
</dbReference>
<evidence type="ECO:0000313" key="5">
    <source>
        <dbReference type="EMBL" id="RRT48385.1"/>
    </source>
</evidence>
<gene>
    <name evidence="5" type="ORF">B296_00032507</name>
</gene>
<dbReference type="GO" id="GO:0005737">
    <property type="term" value="C:cytoplasm"/>
    <property type="evidence" value="ECO:0007669"/>
    <property type="project" value="TreeGrafter"/>
</dbReference>
<feature type="region of interest" description="Disordered" evidence="4">
    <location>
        <begin position="168"/>
        <end position="228"/>
    </location>
</feature>
<dbReference type="AlphaFoldDB" id="A0A426Y9I3"/>
<dbReference type="Pfam" id="PF03999">
    <property type="entry name" value="MAP65_ASE1"/>
    <property type="match status" value="1"/>
</dbReference>
<evidence type="ECO:0000256" key="3">
    <source>
        <dbReference type="SAM" id="Coils"/>
    </source>
</evidence>
<comment type="caution">
    <text evidence="5">The sequence shown here is derived from an EMBL/GenBank/DDBJ whole genome shotgun (WGS) entry which is preliminary data.</text>
</comment>
<keyword evidence="2" id="KW-0493">Microtubule</keyword>
<feature type="non-terminal residue" evidence="5">
    <location>
        <position position="1"/>
    </location>
</feature>
<feature type="compositionally biased region" description="Low complexity" evidence="4">
    <location>
        <begin position="170"/>
        <end position="181"/>
    </location>
</feature>
<evidence type="ECO:0000256" key="4">
    <source>
        <dbReference type="SAM" id="MobiDB-lite"/>
    </source>
</evidence>
<dbReference type="EMBL" id="AMZH03013991">
    <property type="protein sequence ID" value="RRT48385.1"/>
    <property type="molecule type" value="Genomic_DNA"/>
</dbReference>
<organism evidence="5 6">
    <name type="scientific">Ensete ventricosum</name>
    <name type="common">Abyssinian banana</name>
    <name type="synonym">Musa ensete</name>
    <dbReference type="NCBI Taxonomy" id="4639"/>
    <lineage>
        <taxon>Eukaryota</taxon>
        <taxon>Viridiplantae</taxon>
        <taxon>Streptophyta</taxon>
        <taxon>Embryophyta</taxon>
        <taxon>Tracheophyta</taxon>
        <taxon>Spermatophyta</taxon>
        <taxon>Magnoliopsida</taxon>
        <taxon>Liliopsida</taxon>
        <taxon>Zingiberales</taxon>
        <taxon>Musaceae</taxon>
        <taxon>Ensete</taxon>
    </lineage>
</organism>
<sequence length="228" mass="25226">QSGELDMACPSNDQLLQLETTCGSLLYELQVFSNSPLTIIWDEVGESDAERDKMLLELEQECLEVYRRKVDQANRCRAQLRRAIADSEAELAAICSAMGEPPVHTRQDENRYNAGRGAHLSLKRAEKARALVNKIPDQIFVFLDNNISIIQDQKRLQGQLIAEQEALYGSKPSPSKSQSAKKIPRTSAGCPSRRLSGATQPLKLDQLHSAKPVRSAKKTDDLGILSPG</sequence>
<dbReference type="PANTHER" id="PTHR19321:SF7">
    <property type="entry name" value="65-KDA MICROTUBULE-ASSOCIATED PROTEIN 3"/>
    <property type="match status" value="1"/>
</dbReference>
<dbReference type="GO" id="GO:0000226">
    <property type="term" value="P:microtubule cytoskeleton organization"/>
    <property type="evidence" value="ECO:0007669"/>
    <property type="project" value="InterPro"/>
</dbReference>
<accession>A0A426Y9I3</accession>
<dbReference type="GO" id="GO:0005819">
    <property type="term" value="C:spindle"/>
    <property type="evidence" value="ECO:0007669"/>
    <property type="project" value="TreeGrafter"/>
</dbReference>
<comment type="similarity">
    <text evidence="1">Belongs to the MAP65/ASE1 family.</text>
</comment>
<proteinExistence type="inferred from homology"/>
<dbReference type="Gene3D" id="1.20.58.1520">
    <property type="match status" value="1"/>
</dbReference>
<evidence type="ECO:0000256" key="1">
    <source>
        <dbReference type="ARBA" id="ARBA00006187"/>
    </source>
</evidence>
<evidence type="ECO:0000256" key="2">
    <source>
        <dbReference type="ARBA" id="ARBA00022701"/>
    </source>
</evidence>
<protein>
    <submittedName>
        <fullName evidence="5">Uncharacterized protein</fullName>
    </submittedName>
</protein>
<dbReference type="PANTHER" id="PTHR19321">
    <property type="entry name" value="PROTEIN REGULATOR OF CYTOKINESIS 1 PRC1-RELATED"/>
    <property type="match status" value="1"/>
</dbReference>
<dbReference type="InterPro" id="IPR007145">
    <property type="entry name" value="MAP65_Ase1_PRC1"/>
</dbReference>
<reference evidence="5 6" key="1">
    <citation type="journal article" date="2014" name="Agronomy (Basel)">
        <title>A Draft Genome Sequence for Ensete ventricosum, the Drought-Tolerant Tree Against Hunger.</title>
        <authorList>
            <person name="Harrison J."/>
            <person name="Moore K.A."/>
            <person name="Paszkiewicz K."/>
            <person name="Jones T."/>
            <person name="Grant M."/>
            <person name="Ambacheew D."/>
            <person name="Muzemil S."/>
            <person name="Studholme D.J."/>
        </authorList>
    </citation>
    <scope>NUCLEOTIDE SEQUENCE [LARGE SCALE GENOMIC DNA]</scope>
</reference>
<feature type="coiled-coil region" evidence="3">
    <location>
        <begin position="63"/>
        <end position="90"/>
    </location>
</feature>
<dbReference type="Proteomes" id="UP000287651">
    <property type="component" value="Unassembled WGS sequence"/>
</dbReference>